<dbReference type="SUPFAM" id="SSF50978">
    <property type="entry name" value="WD40 repeat-like"/>
    <property type="match status" value="2"/>
</dbReference>
<name>A0ABW8BLP7_9ACTN</name>
<dbReference type="InterPro" id="IPR001680">
    <property type="entry name" value="WD40_rpt"/>
</dbReference>
<evidence type="ECO:0000256" key="2">
    <source>
        <dbReference type="ARBA" id="ARBA00022737"/>
    </source>
</evidence>
<dbReference type="PROSITE" id="PS50082">
    <property type="entry name" value="WD_REPEATS_2"/>
    <property type="match status" value="3"/>
</dbReference>
<organism evidence="4 5">
    <name type="scientific">Streptomyces salinarius</name>
    <dbReference type="NCBI Taxonomy" id="2762598"/>
    <lineage>
        <taxon>Bacteria</taxon>
        <taxon>Bacillati</taxon>
        <taxon>Actinomycetota</taxon>
        <taxon>Actinomycetes</taxon>
        <taxon>Kitasatosporales</taxon>
        <taxon>Streptomycetaceae</taxon>
        <taxon>Streptomyces</taxon>
    </lineage>
</organism>
<keyword evidence="5" id="KW-1185">Reference proteome</keyword>
<evidence type="ECO:0000256" key="3">
    <source>
        <dbReference type="PROSITE-ProRule" id="PRU00221"/>
    </source>
</evidence>
<dbReference type="Pfam" id="PF00400">
    <property type="entry name" value="WD40"/>
    <property type="match status" value="3"/>
</dbReference>
<dbReference type="PROSITE" id="PS50294">
    <property type="entry name" value="WD_REPEATS_REGION"/>
    <property type="match status" value="2"/>
</dbReference>
<keyword evidence="1 3" id="KW-0853">WD repeat</keyword>
<gene>
    <name evidence="4" type="ORF">AB4829_32900</name>
</gene>
<dbReference type="SMART" id="SM00320">
    <property type="entry name" value="WD40"/>
    <property type="match status" value="9"/>
</dbReference>
<dbReference type="Gene3D" id="2.130.10.10">
    <property type="entry name" value="YVTN repeat-like/Quinoprotein amine dehydrogenase"/>
    <property type="match status" value="3"/>
</dbReference>
<evidence type="ECO:0000313" key="5">
    <source>
        <dbReference type="Proteomes" id="UP001614264"/>
    </source>
</evidence>
<evidence type="ECO:0000313" key="4">
    <source>
        <dbReference type="EMBL" id="MFI7875377.1"/>
    </source>
</evidence>
<dbReference type="Proteomes" id="UP001614264">
    <property type="component" value="Unassembled WGS sequence"/>
</dbReference>
<accession>A0ABW8BLP7</accession>
<protein>
    <submittedName>
        <fullName evidence="4">WD40 repeat domain-containing protein</fullName>
    </submittedName>
</protein>
<dbReference type="SUPFAM" id="SSF50960">
    <property type="entry name" value="TolB, C-terminal domain"/>
    <property type="match status" value="1"/>
</dbReference>
<reference evidence="4 5" key="1">
    <citation type="submission" date="2024-07" db="EMBL/GenBank/DDBJ databases">
        <title>Whole genome sequencing of Prodigiosin pigment-producing Streptomyces salinarius isolated from rhizosphere soil of Arachis hypogaea.</title>
        <authorList>
            <person name="Vidhya A."/>
            <person name="Ramya S."/>
        </authorList>
    </citation>
    <scope>NUCLEOTIDE SEQUENCE [LARGE SCALE GENOMIC DNA]</scope>
    <source>
        <strain evidence="4 5">VRMG2420</strain>
    </source>
</reference>
<keyword evidence="2" id="KW-0677">Repeat</keyword>
<feature type="repeat" description="WD" evidence="3">
    <location>
        <begin position="100"/>
        <end position="141"/>
    </location>
</feature>
<dbReference type="PANTHER" id="PTHR19848:SF8">
    <property type="entry name" value="F-BOX AND WD REPEAT DOMAIN CONTAINING 7"/>
    <property type="match status" value="1"/>
</dbReference>
<dbReference type="InterPro" id="IPR015943">
    <property type="entry name" value="WD40/YVTN_repeat-like_dom_sf"/>
</dbReference>
<feature type="repeat" description="WD" evidence="3">
    <location>
        <begin position="10"/>
        <end position="42"/>
    </location>
</feature>
<comment type="caution">
    <text evidence="4">The sequence shown here is derived from an EMBL/GenBank/DDBJ whole genome shotgun (WGS) entry which is preliminary data.</text>
</comment>
<proteinExistence type="predicted"/>
<evidence type="ECO:0000256" key="1">
    <source>
        <dbReference type="ARBA" id="ARBA00022574"/>
    </source>
</evidence>
<dbReference type="RefSeq" id="WP_399594723.1">
    <property type="nucleotide sequence ID" value="NZ_JBITPR010000060.1"/>
</dbReference>
<dbReference type="PANTHER" id="PTHR19848">
    <property type="entry name" value="WD40 REPEAT PROTEIN"/>
    <property type="match status" value="1"/>
</dbReference>
<sequence length="627" mass="65682">MRTIDLPAYGSGHSAPLTHVGFRPDGKRLATSSYDGSVIVWDTGDRARPVPLARLRHRRLVNASAWNPVDPEVLATASADKTVAVWRVTEEGRTTLRTVLARHTDDINSVAWLPDGERLICVSEDGRATLWSTADGTFLAEVGSHEAHCMMVSVGPHGLVATVGEDGLVAVSDPDGTTAPATRRYDSSIEGCAWSHSGRLLAVARDDGAVDLLTAGLDVVRTVPVSTSAARAVAWAEDDSAFVVGAYDGGLHWFDVVGTRLHRVEDRRVWPRSVAVAHGVVAAGSFWNGPHLYDLTTARPIAAPEDATHGPNALVQHGDELLVGTDSGLVVAVTADAAATPSVRLIDLTDGPILSLASDGDTLYAGTYSGQVLRHDGHTLTTGAPLGAPVPSLAVHDGTLVAGTYNGEFVLLDPVSLAERERIAAHEGSVKSLAPVDGGFLSAATDRTVRAGGPDARATLWEHGNLVNAVAALGTEAAASASRDHTVKAGRLVRLPDGTWRARDVQTLLGPDESVKCVALLGDADRPVVLAGSYDFGLYAWQVDWHDSAATLASGRLFAEFGQGLSCMLRLTDGTVAVAGWDGRLLLVGLDADGRPAVRRSLHLEELLHTPAATAPAAADATEGRAA</sequence>
<dbReference type="InterPro" id="IPR036322">
    <property type="entry name" value="WD40_repeat_dom_sf"/>
</dbReference>
<feature type="repeat" description="WD" evidence="3">
    <location>
        <begin position="54"/>
        <end position="96"/>
    </location>
</feature>
<dbReference type="EMBL" id="JBITPR010000060">
    <property type="protein sequence ID" value="MFI7875377.1"/>
    <property type="molecule type" value="Genomic_DNA"/>
</dbReference>